<gene>
    <name evidence="6" type="ORF">GT409_02355</name>
</gene>
<dbReference type="PRINTS" id="PR00690">
    <property type="entry name" value="ADHESNFAMILY"/>
</dbReference>
<keyword evidence="7" id="KW-1185">Reference proteome</keyword>
<protein>
    <submittedName>
        <fullName evidence="6">Zinc ABC transporter solute-binding protein</fullName>
    </submittedName>
</protein>
<dbReference type="RefSeq" id="WP_160626572.1">
    <property type="nucleotide sequence ID" value="NZ_CP047593.1"/>
</dbReference>
<evidence type="ECO:0000256" key="2">
    <source>
        <dbReference type="ARBA" id="ARBA00022448"/>
    </source>
</evidence>
<dbReference type="InterPro" id="IPR050492">
    <property type="entry name" value="Bact_metal-bind_prot9"/>
</dbReference>
<accession>A0A6P1M6X9</accession>
<comment type="similarity">
    <text evidence="1 4">Belongs to the bacterial solute-binding protein 9 family.</text>
</comment>
<proteinExistence type="inferred from homology"/>
<reference evidence="6 7" key="1">
    <citation type="submission" date="2020-01" db="EMBL/GenBank/DDBJ databases">
        <title>Ponticoccus aerotolerans gen. nov., sp. nov., an anaerobic bacterium and proposal of Ponticoccusceae fam. nov., Ponticoccusles ord. nov. and Ponticoccuse classis nov. in the phylum Kiritimatiellaeota.</title>
        <authorList>
            <person name="Zhou L.Y."/>
            <person name="Du Z.J."/>
        </authorList>
    </citation>
    <scope>NUCLEOTIDE SEQUENCE [LARGE SCALE GENOMIC DNA]</scope>
    <source>
        <strain evidence="6 7">S-5007</strain>
    </source>
</reference>
<dbReference type="GO" id="GO:0007155">
    <property type="term" value="P:cell adhesion"/>
    <property type="evidence" value="ECO:0007669"/>
    <property type="project" value="InterPro"/>
</dbReference>
<dbReference type="KEGG" id="taer:GT409_02355"/>
<dbReference type="GO" id="GO:0046872">
    <property type="term" value="F:metal ion binding"/>
    <property type="evidence" value="ECO:0007669"/>
    <property type="project" value="InterPro"/>
</dbReference>
<evidence type="ECO:0000256" key="5">
    <source>
        <dbReference type="SAM" id="SignalP"/>
    </source>
</evidence>
<evidence type="ECO:0000256" key="4">
    <source>
        <dbReference type="RuleBase" id="RU003512"/>
    </source>
</evidence>
<sequence>MKKNLFTVIVGISLSAQAAELNVWCGIPPLVSVVRSVGGERVEVGSLMDDRQDPHTWSPTPKAVAGVRDADLFFVVGLPYEQTVSQKLTGMNSGLRVVNAAAELDAASDPHIWLSLSNLSAMADVVERSLAQTDPAGAEIYRQNCAAYQQTLTEKDAQLKQKLNPLQGRTFYVYHPVFGYFSQEYGLKQGVVELDGKSPSPKDLLGLVNRAREEQVRVVFVQPQFSSRPAQIIADRIGGTVVPLNPLQEDPVAVIEEAATALEETYANRP</sequence>
<dbReference type="PANTHER" id="PTHR42953:SF3">
    <property type="entry name" value="HIGH-AFFINITY ZINC UPTAKE SYSTEM PROTEIN ZNUA"/>
    <property type="match status" value="1"/>
</dbReference>
<evidence type="ECO:0000256" key="3">
    <source>
        <dbReference type="ARBA" id="ARBA00022729"/>
    </source>
</evidence>
<dbReference type="Proteomes" id="UP000464954">
    <property type="component" value="Chromosome"/>
</dbReference>
<keyword evidence="3 5" id="KW-0732">Signal</keyword>
<keyword evidence="2 4" id="KW-0813">Transport</keyword>
<dbReference type="InterPro" id="IPR006127">
    <property type="entry name" value="ZnuA-like"/>
</dbReference>
<dbReference type="Pfam" id="PF01297">
    <property type="entry name" value="ZnuA"/>
    <property type="match status" value="1"/>
</dbReference>
<dbReference type="Gene3D" id="3.40.50.1980">
    <property type="entry name" value="Nitrogenase molybdenum iron protein domain"/>
    <property type="match status" value="2"/>
</dbReference>
<dbReference type="InterPro" id="IPR006128">
    <property type="entry name" value="Lipoprotein_PsaA-like"/>
</dbReference>
<dbReference type="AlphaFoldDB" id="A0A6P1M6X9"/>
<dbReference type="GO" id="GO:0030001">
    <property type="term" value="P:metal ion transport"/>
    <property type="evidence" value="ECO:0007669"/>
    <property type="project" value="InterPro"/>
</dbReference>
<dbReference type="PANTHER" id="PTHR42953">
    <property type="entry name" value="HIGH-AFFINITY ZINC UPTAKE SYSTEM PROTEIN ZNUA-RELATED"/>
    <property type="match status" value="1"/>
</dbReference>
<dbReference type="EMBL" id="CP047593">
    <property type="protein sequence ID" value="QHI68344.1"/>
    <property type="molecule type" value="Genomic_DNA"/>
</dbReference>
<evidence type="ECO:0000313" key="6">
    <source>
        <dbReference type="EMBL" id="QHI68344.1"/>
    </source>
</evidence>
<name>A0A6P1M6X9_9BACT</name>
<feature type="signal peptide" evidence="5">
    <location>
        <begin position="1"/>
        <end position="18"/>
    </location>
</feature>
<feature type="chain" id="PRO_5027076867" evidence="5">
    <location>
        <begin position="19"/>
        <end position="270"/>
    </location>
</feature>
<organism evidence="6 7">
    <name type="scientific">Tichowtungia aerotolerans</name>
    <dbReference type="NCBI Taxonomy" id="2697043"/>
    <lineage>
        <taxon>Bacteria</taxon>
        <taxon>Pseudomonadati</taxon>
        <taxon>Kiritimatiellota</taxon>
        <taxon>Tichowtungiia</taxon>
        <taxon>Tichowtungiales</taxon>
        <taxon>Tichowtungiaceae</taxon>
        <taxon>Tichowtungia</taxon>
    </lineage>
</organism>
<dbReference type="SUPFAM" id="SSF53807">
    <property type="entry name" value="Helical backbone' metal receptor"/>
    <property type="match status" value="1"/>
</dbReference>
<evidence type="ECO:0000256" key="1">
    <source>
        <dbReference type="ARBA" id="ARBA00011028"/>
    </source>
</evidence>
<evidence type="ECO:0000313" key="7">
    <source>
        <dbReference type="Proteomes" id="UP000464954"/>
    </source>
</evidence>